<protein>
    <submittedName>
        <fullName evidence="3">PadR family transcriptional regulator</fullName>
    </submittedName>
</protein>
<feature type="domain" description="Transcription regulator PadR C-terminal" evidence="2">
    <location>
        <begin position="93"/>
        <end position="177"/>
    </location>
</feature>
<keyword evidence="4" id="KW-1185">Reference proteome</keyword>
<evidence type="ECO:0000259" key="1">
    <source>
        <dbReference type="Pfam" id="PF03551"/>
    </source>
</evidence>
<dbReference type="InterPro" id="IPR036390">
    <property type="entry name" value="WH_DNA-bd_sf"/>
</dbReference>
<evidence type="ECO:0000313" key="3">
    <source>
        <dbReference type="EMBL" id="GGE07776.1"/>
    </source>
</evidence>
<reference evidence="3" key="1">
    <citation type="journal article" date="2014" name="Int. J. Syst. Evol. Microbiol.">
        <title>Complete genome sequence of Corynebacterium casei LMG S-19264T (=DSM 44701T), isolated from a smear-ripened cheese.</title>
        <authorList>
            <consortium name="US DOE Joint Genome Institute (JGI-PGF)"/>
            <person name="Walter F."/>
            <person name="Albersmeier A."/>
            <person name="Kalinowski J."/>
            <person name="Ruckert C."/>
        </authorList>
    </citation>
    <scope>NUCLEOTIDE SEQUENCE</scope>
    <source>
        <strain evidence="3">CGMCC 1.15179</strain>
    </source>
</reference>
<dbReference type="Pfam" id="PF10400">
    <property type="entry name" value="Vir_act_alpha_C"/>
    <property type="match status" value="1"/>
</dbReference>
<dbReference type="SUPFAM" id="SSF46785">
    <property type="entry name" value="Winged helix' DNA-binding domain"/>
    <property type="match status" value="1"/>
</dbReference>
<accession>A0A8J2VBM0</accession>
<sequence>MALRYALLGLLSKSPATGYELNQQFKEKMIYFWHAHHTQIYRELAKMEVDNLVTSQIVKQKEYPDKKIYTIQKKGMEELLHWLLEEPPKPPSIKNDFFLRVSIFHLIPYNEAIQLLEKSKITYQNILEGTQMWREERFTNDGLPSKEQLGEYLTSAFGVRFAKNWIEWCDWAIDVLRRMKEKEERASTE</sequence>
<dbReference type="EMBL" id="BMHQ01000002">
    <property type="protein sequence ID" value="GGE07776.1"/>
    <property type="molecule type" value="Genomic_DNA"/>
</dbReference>
<dbReference type="InterPro" id="IPR005149">
    <property type="entry name" value="Tscrpt_reg_PadR_N"/>
</dbReference>
<dbReference type="PANTHER" id="PTHR43252:SF2">
    <property type="entry name" value="TRANSCRIPTION REGULATOR, PADR-LIKE FAMILY"/>
    <property type="match status" value="1"/>
</dbReference>
<feature type="domain" description="Transcription regulator PadR N-terminal" evidence="1">
    <location>
        <begin position="7"/>
        <end position="79"/>
    </location>
</feature>
<proteinExistence type="predicted"/>
<dbReference type="AlphaFoldDB" id="A0A8J2VBM0"/>
<dbReference type="RefSeq" id="WP_188646452.1">
    <property type="nucleotide sequence ID" value="NZ_BMHQ01000002.1"/>
</dbReference>
<dbReference type="InterPro" id="IPR036388">
    <property type="entry name" value="WH-like_DNA-bd_sf"/>
</dbReference>
<evidence type="ECO:0000259" key="2">
    <source>
        <dbReference type="Pfam" id="PF10400"/>
    </source>
</evidence>
<gene>
    <name evidence="3" type="ORF">GCM10011571_06260</name>
</gene>
<dbReference type="PANTHER" id="PTHR43252">
    <property type="entry name" value="TRANSCRIPTIONAL REGULATOR YQJI"/>
    <property type="match status" value="1"/>
</dbReference>
<name>A0A8J2VBM0_9BACL</name>
<comment type="caution">
    <text evidence="3">The sequence shown here is derived from an EMBL/GenBank/DDBJ whole genome shotgun (WGS) entry which is preliminary data.</text>
</comment>
<evidence type="ECO:0000313" key="4">
    <source>
        <dbReference type="Proteomes" id="UP000625210"/>
    </source>
</evidence>
<reference evidence="3" key="2">
    <citation type="submission" date="2020-09" db="EMBL/GenBank/DDBJ databases">
        <authorList>
            <person name="Sun Q."/>
            <person name="Zhou Y."/>
        </authorList>
    </citation>
    <scope>NUCLEOTIDE SEQUENCE</scope>
    <source>
        <strain evidence="3">CGMCC 1.15179</strain>
    </source>
</reference>
<dbReference type="InterPro" id="IPR018309">
    <property type="entry name" value="Tscrpt_reg_PadR_C"/>
</dbReference>
<dbReference type="Pfam" id="PF03551">
    <property type="entry name" value="PadR"/>
    <property type="match status" value="1"/>
</dbReference>
<dbReference type="Gene3D" id="1.10.10.10">
    <property type="entry name" value="Winged helix-like DNA-binding domain superfamily/Winged helix DNA-binding domain"/>
    <property type="match status" value="1"/>
</dbReference>
<dbReference type="Gene3D" id="6.10.140.190">
    <property type="match status" value="1"/>
</dbReference>
<organism evidence="3 4">
    <name type="scientific">Marinithermofilum abyssi</name>
    <dbReference type="NCBI Taxonomy" id="1571185"/>
    <lineage>
        <taxon>Bacteria</taxon>
        <taxon>Bacillati</taxon>
        <taxon>Bacillota</taxon>
        <taxon>Bacilli</taxon>
        <taxon>Bacillales</taxon>
        <taxon>Thermoactinomycetaceae</taxon>
        <taxon>Marinithermofilum</taxon>
    </lineage>
</organism>
<dbReference type="Proteomes" id="UP000625210">
    <property type="component" value="Unassembled WGS sequence"/>
</dbReference>